<dbReference type="PANTHER" id="PTHR34989">
    <property type="entry name" value="PROTEIN HDED"/>
    <property type="match status" value="1"/>
</dbReference>
<dbReference type="PANTHER" id="PTHR34989:SF1">
    <property type="entry name" value="PROTEIN HDED"/>
    <property type="match status" value="1"/>
</dbReference>
<keyword evidence="1" id="KW-1133">Transmembrane helix</keyword>
<evidence type="ECO:0000313" key="3">
    <source>
        <dbReference type="EMBL" id="QCO08965.1"/>
    </source>
</evidence>
<dbReference type="Pfam" id="PF03729">
    <property type="entry name" value="DUF308"/>
    <property type="match status" value="1"/>
</dbReference>
<dbReference type="InterPro" id="IPR005325">
    <property type="entry name" value="DUF308_memb"/>
</dbReference>
<keyword evidence="1" id="KW-0812">Transmembrane</keyword>
<dbReference type="RefSeq" id="WP_035676740.1">
    <property type="nucleotide sequence ID" value="NZ_CP012914.1"/>
</dbReference>
<evidence type="ECO:0000256" key="1">
    <source>
        <dbReference type="SAM" id="Phobius"/>
    </source>
</evidence>
<feature type="transmembrane region" description="Helical" evidence="1">
    <location>
        <begin position="106"/>
        <end position="125"/>
    </location>
</feature>
<dbReference type="KEGG" id="abf:AMK58_13650"/>
<keyword evidence="1" id="KW-0472">Membrane</keyword>
<evidence type="ECO:0000313" key="2">
    <source>
        <dbReference type="EMBL" id="MDX5952468.1"/>
    </source>
</evidence>
<feature type="transmembrane region" description="Helical" evidence="1">
    <location>
        <begin position="21"/>
        <end position="43"/>
    </location>
</feature>
<dbReference type="GO" id="GO:0005886">
    <property type="term" value="C:plasma membrane"/>
    <property type="evidence" value="ECO:0007669"/>
    <property type="project" value="TreeGrafter"/>
</dbReference>
<evidence type="ECO:0000313" key="5">
    <source>
        <dbReference type="Proteomes" id="UP001277471"/>
    </source>
</evidence>
<dbReference type="Proteomes" id="UP000298774">
    <property type="component" value="Chromosome"/>
</dbReference>
<organism evidence="3 4">
    <name type="scientific">Azospirillum brasilense</name>
    <dbReference type="NCBI Taxonomy" id="192"/>
    <lineage>
        <taxon>Bacteria</taxon>
        <taxon>Pseudomonadati</taxon>
        <taxon>Pseudomonadota</taxon>
        <taxon>Alphaproteobacteria</taxon>
        <taxon>Rhodospirillales</taxon>
        <taxon>Azospirillaceae</taxon>
        <taxon>Azospirillum</taxon>
    </lineage>
</organism>
<dbReference type="InterPro" id="IPR052712">
    <property type="entry name" value="Acid_resist_chaperone_HdeD"/>
</dbReference>
<feature type="transmembrane region" description="Helical" evidence="1">
    <location>
        <begin position="162"/>
        <end position="184"/>
    </location>
</feature>
<evidence type="ECO:0000313" key="4">
    <source>
        <dbReference type="Proteomes" id="UP000298774"/>
    </source>
</evidence>
<keyword evidence="5" id="KW-1185">Reference proteome</keyword>
<reference evidence="3 4" key="1">
    <citation type="submission" date="2018-09" db="EMBL/GenBank/DDBJ databases">
        <title>Whole genome based analysis of evolution and adaptive divergence in Indian and Brazilian strains of Azospirillum brasilense.</title>
        <authorList>
            <person name="Singh C."/>
            <person name="Tripathi A.K."/>
        </authorList>
    </citation>
    <scope>NUCLEOTIDE SEQUENCE [LARGE SCALE GENOMIC DNA]</scope>
    <source>
        <strain evidence="3 4">MTCC4038</strain>
    </source>
</reference>
<feature type="transmembrane region" description="Helical" evidence="1">
    <location>
        <begin position="83"/>
        <end position="100"/>
    </location>
</feature>
<reference evidence="2 5" key="2">
    <citation type="submission" date="2023-11" db="EMBL/GenBank/DDBJ databases">
        <title>MicrobeMod: A computational toolkit for identifying prokaryotic methylation and restriction-modification with nanopore sequencing.</title>
        <authorList>
            <person name="Crits-Christoph A."/>
            <person name="Kang S.C."/>
            <person name="Lee H."/>
            <person name="Ostrov N."/>
        </authorList>
    </citation>
    <scope>NUCLEOTIDE SEQUENCE [LARGE SCALE GENOMIC DNA]</scope>
    <source>
        <strain evidence="2 5">ATCC 29145</strain>
    </source>
</reference>
<gene>
    <name evidence="3" type="ORF">D3868_07915</name>
    <name evidence="2" type="ORF">SIM66_14930</name>
</gene>
<dbReference type="GeneID" id="56449662"/>
<feature type="transmembrane region" description="Helical" evidence="1">
    <location>
        <begin position="137"/>
        <end position="156"/>
    </location>
</feature>
<proteinExistence type="predicted"/>
<sequence length="206" mass="22055">MATEAMYEARRVQGMNDLLARNWWALALRGAAAVMLGLLAFLLPGATVATLTILLAAYLLMDGLFAIVGGVRAAQAQERSLPFILDGVVSLVAGIVALLWPEASLFALVFVIAAWSVITGFAKIMTAWRMHRSHGKWAWGVAGALSVLFGFGMWVLPSLGLLALALGVGSYLIAYGALTIITAFRLRRCLHDRTHHSNHGNAVAAE</sequence>
<dbReference type="EMBL" id="CP032339">
    <property type="protein sequence ID" value="QCO08965.1"/>
    <property type="molecule type" value="Genomic_DNA"/>
</dbReference>
<dbReference type="Proteomes" id="UP001277471">
    <property type="component" value="Unassembled WGS sequence"/>
</dbReference>
<dbReference type="AlphaFoldDB" id="A0A0P0EBS9"/>
<feature type="transmembrane region" description="Helical" evidence="1">
    <location>
        <begin position="49"/>
        <end position="71"/>
    </location>
</feature>
<protein>
    <submittedName>
        <fullName evidence="3">HdeD family acid-resistance protein</fullName>
    </submittedName>
</protein>
<accession>A0A0P0EBS9</accession>
<name>A0A0P0EBS9_AZOBR</name>
<dbReference type="EMBL" id="JAWXYC010000004">
    <property type="protein sequence ID" value="MDX5952468.1"/>
    <property type="molecule type" value="Genomic_DNA"/>
</dbReference>